<organism evidence="1 2">
    <name type="scientific">Flemingia macrophylla</name>
    <dbReference type="NCBI Taxonomy" id="520843"/>
    <lineage>
        <taxon>Eukaryota</taxon>
        <taxon>Viridiplantae</taxon>
        <taxon>Streptophyta</taxon>
        <taxon>Embryophyta</taxon>
        <taxon>Tracheophyta</taxon>
        <taxon>Spermatophyta</taxon>
        <taxon>Magnoliopsida</taxon>
        <taxon>eudicotyledons</taxon>
        <taxon>Gunneridae</taxon>
        <taxon>Pentapetalae</taxon>
        <taxon>rosids</taxon>
        <taxon>fabids</taxon>
        <taxon>Fabales</taxon>
        <taxon>Fabaceae</taxon>
        <taxon>Papilionoideae</taxon>
        <taxon>50 kb inversion clade</taxon>
        <taxon>NPAAA clade</taxon>
        <taxon>indigoferoid/millettioid clade</taxon>
        <taxon>Phaseoleae</taxon>
        <taxon>Flemingia</taxon>
    </lineage>
</organism>
<accession>A0ABD1LSC0</accession>
<name>A0ABD1LSC0_9FABA</name>
<gene>
    <name evidence="1" type="ORF">Fmac_025480</name>
</gene>
<evidence type="ECO:0000313" key="1">
    <source>
        <dbReference type="EMBL" id="KAL2326422.1"/>
    </source>
</evidence>
<evidence type="ECO:0000313" key="2">
    <source>
        <dbReference type="Proteomes" id="UP001603857"/>
    </source>
</evidence>
<dbReference type="EMBL" id="JBGMDY010000008">
    <property type="protein sequence ID" value="KAL2326422.1"/>
    <property type="molecule type" value="Genomic_DNA"/>
</dbReference>
<comment type="caution">
    <text evidence="1">The sequence shown here is derived from an EMBL/GenBank/DDBJ whole genome shotgun (WGS) entry which is preliminary data.</text>
</comment>
<dbReference type="AlphaFoldDB" id="A0ABD1LSC0"/>
<protein>
    <submittedName>
        <fullName evidence="1">Uncharacterized protein</fullName>
    </submittedName>
</protein>
<sequence>MGDILGSFPESVRVRTKHAEKSCGGMGDLLGSFPESVRVRTKHAEKLKEKVEWWNEISMDDGMMKLTFIGDLFSLEWSLKWCEDDGDEGMFW</sequence>
<proteinExistence type="predicted"/>
<keyword evidence="2" id="KW-1185">Reference proteome</keyword>
<dbReference type="Proteomes" id="UP001603857">
    <property type="component" value="Unassembled WGS sequence"/>
</dbReference>
<reference evidence="1 2" key="1">
    <citation type="submission" date="2024-08" db="EMBL/GenBank/DDBJ databases">
        <title>Insights into the chromosomal genome structure of Flemingia macrophylla.</title>
        <authorList>
            <person name="Ding Y."/>
            <person name="Zhao Y."/>
            <person name="Bi W."/>
            <person name="Wu M."/>
            <person name="Zhao G."/>
            <person name="Gong Y."/>
            <person name="Li W."/>
            <person name="Zhang P."/>
        </authorList>
    </citation>
    <scope>NUCLEOTIDE SEQUENCE [LARGE SCALE GENOMIC DNA]</scope>
    <source>
        <strain evidence="1">DYQJB</strain>
        <tissue evidence="1">Leaf</tissue>
    </source>
</reference>